<dbReference type="Gene3D" id="3.30.70.270">
    <property type="match status" value="1"/>
</dbReference>
<evidence type="ECO:0000313" key="6">
    <source>
        <dbReference type="RefSeq" id="XP_041446204.1"/>
    </source>
</evidence>
<keyword evidence="5" id="KW-1185">Reference proteome</keyword>
<dbReference type="EC" id="3.1.26.4" evidence="2"/>
<dbReference type="InterPro" id="IPR000477">
    <property type="entry name" value="RT_dom"/>
</dbReference>
<gene>
    <name evidence="6" type="primary">adgrg1.L</name>
</gene>
<evidence type="ECO:0000259" key="4">
    <source>
        <dbReference type="PROSITE" id="PS50878"/>
    </source>
</evidence>
<sequence length="540" mass="61509">MCAAIQDFKDQGVLIQVPQGEKCMDVYSQIFLVPKPKGKYRAVIDLRYLNNFISKKKFKMETMQSTIQALREQEEMVTLDLQNAYLHIPIRPCHQKVLRVAIRGSTFTEHLQFSALPFGISSTPRVFTKVLVTAVAFLRTQGVSIKPYLDDCLIKADSQSILGEHVNLTVQVLQSLGWIINWEKSNLRPSTKIKFLGMILDTEIGKVSLPLEKACKIKDKVKLLQEREVSSIRQVTEVLGLFSAAIVAVPWAKAHMKELQEFLNMIWDYQKKSLNKKVHLPQEIRRSLTWWMQTKNLMKGNQLFPGPTKLITTDASKRGWGAHLQDISEQGRWYDRSFSQFIGVRGSLESLKIFCPIYKKRKFSGPYRQCNNSILLKSSRRSKKSRSYAQSKKNIQMGRTQFKQPHCSTHFRPFKFQSGLFKSQRFTSRRMESKPRGVLSDLQTMGVSRHRPHGIKTKQKSSKILLTNKQSSRSSCGCAGSTLEFQSCLHIPTINSISGQSSQENTTNPSGNNSNSSSMAKEELVLRINPTIHKPTMAFA</sequence>
<protein>
    <recommendedName>
        <fullName evidence="2">ribonuclease H</fullName>
        <ecNumber evidence="2">3.1.26.4</ecNumber>
    </recommendedName>
</protein>
<evidence type="ECO:0000256" key="1">
    <source>
        <dbReference type="ARBA" id="ARBA00010879"/>
    </source>
</evidence>
<reference evidence="6" key="1">
    <citation type="submission" date="2025-08" db="UniProtKB">
        <authorList>
            <consortium name="RefSeq"/>
        </authorList>
    </citation>
    <scope>IDENTIFICATION</scope>
    <source>
        <strain evidence="6">J_2021</strain>
        <tissue evidence="6">Erythrocytes</tissue>
    </source>
</reference>
<evidence type="ECO:0000256" key="2">
    <source>
        <dbReference type="ARBA" id="ARBA00012180"/>
    </source>
</evidence>
<dbReference type="Proteomes" id="UP000186698">
    <property type="component" value="Chromosome 4L"/>
</dbReference>
<name>A0A8J1MWG0_XENLA</name>
<dbReference type="PANTHER" id="PTHR33050">
    <property type="entry name" value="REVERSE TRANSCRIPTASE DOMAIN-CONTAINING PROTEIN"/>
    <property type="match status" value="1"/>
</dbReference>
<proteinExistence type="inferred from homology"/>
<dbReference type="RefSeq" id="XP_041446204.1">
    <property type="nucleotide sequence ID" value="XM_041590270.1"/>
</dbReference>
<feature type="domain" description="Reverse transcriptase" evidence="4">
    <location>
        <begin position="14"/>
        <end position="200"/>
    </location>
</feature>
<dbReference type="GO" id="GO:0004523">
    <property type="term" value="F:RNA-DNA hybrid ribonuclease activity"/>
    <property type="evidence" value="ECO:0007669"/>
    <property type="project" value="UniProtKB-EC"/>
</dbReference>
<dbReference type="InterPro" id="IPR043128">
    <property type="entry name" value="Rev_trsase/Diguanyl_cyclase"/>
</dbReference>
<dbReference type="GeneID" id="108714162"/>
<organism evidence="5 6">
    <name type="scientific">Xenopus laevis</name>
    <name type="common">African clawed frog</name>
    <dbReference type="NCBI Taxonomy" id="8355"/>
    <lineage>
        <taxon>Eukaryota</taxon>
        <taxon>Metazoa</taxon>
        <taxon>Chordata</taxon>
        <taxon>Craniata</taxon>
        <taxon>Vertebrata</taxon>
        <taxon>Euteleostomi</taxon>
        <taxon>Amphibia</taxon>
        <taxon>Batrachia</taxon>
        <taxon>Anura</taxon>
        <taxon>Pipoidea</taxon>
        <taxon>Pipidae</taxon>
        <taxon>Xenopodinae</taxon>
        <taxon>Xenopus</taxon>
        <taxon>Xenopus</taxon>
    </lineage>
</organism>
<dbReference type="PANTHER" id="PTHR33050:SF7">
    <property type="entry name" value="RIBONUCLEASE H"/>
    <property type="match status" value="1"/>
</dbReference>
<dbReference type="CTD" id="108714162"/>
<dbReference type="SUPFAM" id="SSF56672">
    <property type="entry name" value="DNA/RNA polymerases"/>
    <property type="match status" value="1"/>
</dbReference>
<dbReference type="InterPro" id="IPR052055">
    <property type="entry name" value="Hepadnavirus_pol/RT"/>
</dbReference>
<feature type="compositionally biased region" description="Low complexity" evidence="3">
    <location>
        <begin position="505"/>
        <end position="518"/>
    </location>
</feature>
<dbReference type="Gene3D" id="3.10.10.10">
    <property type="entry name" value="HIV Type 1 Reverse Transcriptase, subunit A, domain 1"/>
    <property type="match status" value="1"/>
</dbReference>
<feature type="region of interest" description="Disordered" evidence="3">
    <location>
        <begin position="497"/>
        <end position="529"/>
    </location>
</feature>
<evidence type="ECO:0000313" key="5">
    <source>
        <dbReference type="Proteomes" id="UP000186698"/>
    </source>
</evidence>
<dbReference type="CDD" id="cd03714">
    <property type="entry name" value="RT_DIRS1"/>
    <property type="match status" value="1"/>
</dbReference>
<evidence type="ECO:0000256" key="3">
    <source>
        <dbReference type="SAM" id="MobiDB-lite"/>
    </source>
</evidence>
<comment type="similarity">
    <text evidence="1">Belongs to the beta type-B retroviral polymerase family. HERV class-II K(HML-2) pol subfamily.</text>
</comment>
<dbReference type="InterPro" id="IPR043502">
    <property type="entry name" value="DNA/RNA_pol_sf"/>
</dbReference>
<dbReference type="PROSITE" id="PS50878">
    <property type="entry name" value="RT_POL"/>
    <property type="match status" value="1"/>
</dbReference>
<dbReference type="Pfam" id="PF00078">
    <property type="entry name" value="RVT_1"/>
    <property type="match status" value="1"/>
</dbReference>
<dbReference type="AlphaFoldDB" id="A0A8J1MWG0"/>
<accession>A0A8J1MWG0</accession>